<evidence type="ECO:0000256" key="1">
    <source>
        <dbReference type="SAM" id="SignalP"/>
    </source>
</evidence>
<protein>
    <submittedName>
        <fullName evidence="2">PhoP/Q and low Mg2+ inducible outer membrane protein H1</fullName>
    </submittedName>
</protein>
<dbReference type="EMBL" id="BMPO01000002">
    <property type="protein sequence ID" value="GGJ85390.1"/>
    <property type="molecule type" value="Genomic_DNA"/>
</dbReference>
<dbReference type="RefSeq" id="WP_188981987.1">
    <property type="nucleotide sequence ID" value="NZ_BMPO01000002.1"/>
</dbReference>
<dbReference type="Gene3D" id="2.40.160.20">
    <property type="match status" value="1"/>
</dbReference>
<sequence>MKKISLIAMTAALTFTAVGAQAADNFAGVTLGKANDNIRSSSALSQNLGSPNLDGVIYHDTSYGIRAGQSVENGRYYGTYEYLSGSNSGYKLRQQNLYGSYDYVYPVNNFGTKLFGGGSLGLTKLEQNSSGYSRDSDIGYLIGAQAGVIQQVADNAEVEAGYRYTRSNASTEISEHGGAKLGSLDLHSTEQLYLGVNYKF</sequence>
<evidence type="ECO:0000313" key="2">
    <source>
        <dbReference type="EMBL" id="GGJ85390.1"/>
    </source>
</evidence>
<reference evidence="2" key="1">
    <citation type="journal article" date="2014" name="Int. J. Syst. Evol. Microbiol.">
        <title>Complete genome sequence of Corynebacterium casei LMG S-19264T (=DSM 44701T), isolated from a smear-ripened cheese.</title>
        <authorList>
            <consortium name="US DOE Joint Genome Institute (JGI-PGF)"/>
            <person name="Walter F."/>
            <person name="Albersmeier A."/>
            <person name="Kalinowski J."/>
            <person name="Ruckert C."/>
        </authorList>
    </citation>
    <scope>NUCLEOTIDE SEQUENCE</scope>
    <source>
        <strain evidence="2">JCM 30078</strain>
    </source>
</reference>
<accession>A0A917PN40</accession>
<keyword evidence="3" id="KW-1185">Reference proteome</keyword>
<feature type="chain" id="PRO_5037690225" evidence="1">
    <location>
        <begin position="23"/>
        <end position="200"/>
    </location>
</feature>
<name>A0A917PN40_9PSED</name>
<evidence type="ECO:0000313" key="3">
    <source>
        <dbReference type="Proteomes" id="UP000635983"/>
    </source>
</evidence>
<organism evidence="2 3">
    <name type="scientific">Pseudomonas matsuisoli</name>
    <dbReference type="NCBI Taxonomy" id="1515666"/>
    <lineage>
        <taxon>Bacteria</taxon>
        <taxon>Pseudomonadati</taxon>
        <taxon>Pseudomonadota</taxon>
        <taxon>Gammaproteobacteria</taxon>
        <taxon>Pseudomonadales</taxon>
        <taxon>Pseudomonadaceae</taxon>
        <taxon>Pseudomonas</taxon>
    </lineage>
</organism>
<dbReference type="AlphaFoldDB" id="A0A917PN40"/>
<dbReference type="InterPro" id="IPR011250">
    <property type="entry name" value="OMP/PagP_B-barrel"/>
</dbReference>
<reference evidence="2" key="2">
    <citation type="submission" date="2020-09" db="EMBL/GenBank/DDBJ databases">
        <authorList>
            <person name="Sun Q."/>
            <person name="Ohkuma M."/>
        </authorList>
    </citation>
    <scope>NUCLEOTIDE SEQUENCE</scope>
    <source>
        <strain evidence="2">JCM 30078</strain>
    </source>
</reference>
<comment type="caution">
    <text evidence="2">The sequence shown here is derived from an EMBL/GenBank/DDBJ whole genome shotgun (WGS) entry which is preliminary data.</text>
</comment>
<dbReference type="Proteomes" id="UP000635983">
    <property type="component" value="Unassembled WGS sequence"/>
</dbReference>
<dbReference type="SUPFAM" id="SSF56925">
    <property type="entry name" value="OMPA-like"/>
    <property type="match status" value="1"/>
</dbReference>
<feature type="signal peptide" evidence="1">
    <location>
        <begin position="1"/>
        <end position="22"/>
    </location>
</feature>
<keyword evidence="1" id="KW-0732">Signal</keyword>
<proteinExistence type="predicted"/>
<gene>
    <name evidence="2" type="primary">oprH</name>
    <name evidence="2" type="ORF">GCM10009304_09290</name>
</gene>